<evidence type="ECO:0000313" key="25">
    <source>
        <dbReference type="EMBL" id="JAG78808.1"/>
    </source>
</evidence>
<reference evidence="25" key="1">
    <citation type="submission" date="2015-01" db="EMBL/GenBank/DDBJ databases">
        <title>Transcriptome Assembly of Fopius arisanus.</title>
        <authorList>
            <person name="Geib S."/>
        </authorList>
    </citation>
    <scope>NUCLEOTIDE SEQUENCE</scope>
</reference>
<comment type="catalytic activity">
    <reaction evidence="17">
        <text>NADH + O2 + H(+) = H2O2 + NAD(+)</text>
        <dbReference type="Rhea" id="RHEA:11264"/>
        <dbReference type="ChEBI" id="CHEBI:15378"/>
        <dbReference type="ChEBI" id="CHEBI:15379"/>
        <dbReference type="ChEBI" id="CHEBI:16240"/>
        <dbReference type="ChEBI" id="CHEBI:57540"/>
        <dbReference type="ChEBI" id="CHEBI:57945"/>
        <dbReference type="EC" id="1.6.3.1"/>
    </reaction>
</comment>
<dbReference type="FunFam" id="2.40.30.10:FF:000059">
    <property type="entry name" value="dual oxidase isoform X1"/>
    <property type="match status" value="1"/>
</dbReference>
<keyword evidence="15" id="KW-0325">Glycoprotein</keyword>
<evidence type="ECO:0000313" key="26">
    <source>
        <dbReference type="EMBL" id="JAG84028.1"/>
    </source>
</evidence>
<organism evidence="25">
    <name type="scientific">Fopius arisanus</name>
    <dbReference type="NCBI Taxonomy" id="64838"/>
    <lineage>
        <taxon>Eukaryota</taxon>
        <taxon>Metazoa</taxon>
        <taxon>Ecdysozoa</taxon>
        <taxon>Arthropoda</taxon>
        <taxon>Hexapoda</taxon>
        <taxon>Insecta</taxon>
        <taxon>Pterygota</taxon>
        <taxon>Neoptera</taxon>
        <taxon>Endopterygota</taxon>
        <taxon>Hymenoptera</taxon>
        <taxon>Apocrita</taxon>
        <taxon>Ichneumonoidea</taxon>
        <taxon>Braconidae</taxon>
        <taxon>Opiinae</taxon>
        <taxon>Fopius</taxon>
    </lineage>
</organism>
<evidence type="ECO:0000256" key="15">
    <source>
        <dbReference type="ARBA" id="ARBA00023180"/>
    </source>
</evidence>
<dbReference type="SUPFAM" id="SSF52343">
    <property type="entry name" value="Ferredoxin reductase-like, C-terminal NADP-linked domain"/>
    <property type="match status" value="1"/>
</dbReference>
<evidence type="ECO:0000256" key="1">
    <source>
        <dbReference type="ARBA" id="ARBA00004141"/>
    </source>
</evidence>
<dbReference type="PRINTS" id="PR00457">
    <property type="entry name" value="ANPEROXIDASE"/>
</dbReference>
<evidence type="ECO:0000256" key="7">
    <source>
        <dbReference type="ARBA" id="ARBA00022723"/>
    </source>
</evidence>
<evidence type="ECO:0000256" key="13">
    <source>
        <dbReference type="ARBA" id="ARBA00023002"/>
    </source>
</evidence>
<dbReference type="InterPro" id="IPR013112">
    <property type="entry name" value="FAD-bd_8"/>
</dbReference>
<accession>A0A9R1TLA9</accession>
<sequence length="1618" mass="186531">MKRFFIIVMMGFGGMGQDNGSQPIQPGPPEIDEPNGDSTTVKPNPPLYTPKDHIIPLLITGKVDPKDSTRPRRQDSIEYPGYDGWYNNLGRPDRGAIDTPLLRVSRAAYGDGVYKLADKNRPNPLELSEQLLNGEIGMKSRTGRNVLLVFFGQHIVEEILDAQRPACPPEYINIEIPKNHPYRTSSNHTVMPVLRTRYDERTGQSPNNPRQQLNEITPFLDGGLIYGITKSWSDYLRLDGNNKLVDDGLLASSLDGQYPEENKVRLPMFNPPPPTRHGDYIKRHSLEDVQRFFKLGNPRGNENPFLLSFGVIWFRWHNAIAKVLKVQNPRWSGEKIYNEARKWVIASQQSIVVYEWLPQWLGESLPPYEKYDPSVDPQIEQFFQSAAFRFGHTLVPAGVYRRKSGKEGCGYREDIPKAIRTCNNFWLTENKLRQNGKTIDGHIVIEDLLRGMVVQLAEAEDHKIVPDLRGNVFGPLEFSRRDLMALNIQRARDHGIPDYNTVREFYKLHKIESWSHFVNVDDEIKKKMEQLYNHDLNNIDLWVGGIMETGDGPGKLFTLIIADQFKRIRNGDRFWFENENNGLFKRSEIKRLLKLKFRDILISVTDIDQEDLPLNVFRVPTSRSEFHQNCSNFLSEGDCKYANGTRIGCWHAPPVTEAKTEECTPLGSYDYFANSQVSFTLTFTSTIAIFGAFFLLIAIKLQRARRQNDKLRAKLVKSPSAEDSANMHTAYEWIGFSTPKRYAILHLNRNSRQIEVKNTLGHLTRALDLRVCKKVLMFIGHDSHYLLLRVEHNYDLVLKFASIYLRNAFVITLERFLIDIGVERETVARITTIAVLKQAVTMKVRQKKLEQFFRVVFSQAFNIAHSEDEILQIDSEVAKEVIHTELTILEFAEALTMRADSEFVKKMFNLIDTDKNGFISFREFIDMLVLFLKGTAEDKLKLLFDMYDINGVGQLKREDFADMLRSFMDTVNADISDDKLDSLIHSMMDEAQLAGKETIDLMDFKNILGEFNDKLSYAELEFSVTAEGANKKLHMGKTTVKSKFIGEVKRTVEGLYADPKDLRMRVAGTKAIHSDYEAVDSMADNLDIVKSVSLHDNQWHPIMKFVANKQLEIFWVIIYTVFLLGIFAERFHYYTFLREHNGLRQITSFGVSVTRGAASAMMFAFSSLLVTMCHNIITILRDTVLQFYIPFDSAIEMHKYIACWALIFTLIHVIGHGFNFYYISTQTADDLTCLFRNYFHASHELPKFHYWVWGTITGVTSMLLTFVTGIIFICSLPVVRRRLYKWFDYGHCLYPLFYILMILHGSGRLVQGPYFQYFFCGPVVLFTIDKIFTAMRKTIEIPLLKVEILPSNVSCLIFQKPLHFQYKAGQWVRICCPALNTNEYHPFTLSSAPHETTLSVHIRSVGPWTINLRNKLDPARKELSELPKIHVDGPYGESHQNWNKYNICIMIASGIGVTPFASILKDIVYKTNQNWNLGSRKIYFLWVTQSQRQFEWMVDILREVEKVDVKHVVSVHIFITQFYQKFDLRTILLYICERHFQKIANKSLFTGLRAVTHFGRPDFSQFLLAIDRMHKDSNTVGVFSCGSPIVLRAVDNACQSINSRKDTQTLFQHHYKSF</sequence>
<dbReference type="SUPFAM" id="SSF48113">
    <property type="entry name" value="Heme-dependent peroxidases"/>
    <property type="match status" value="1"/>
</dbReference>
<dbReference type="InterPro" id="IPR034821">
    <property type="entry name" value="DUOX_peroxidase"/>
</dbReference>
<dbReference type="InterPro" id="IPR013121">
    <property type="entry name" value="Fe_red_NAD-bd_6"/>
</dbReference>
<dbReference type="InterPro" id="IPR002048">
    <property type="entry name" value="EF_hand_dom"/>
</dbReference>
<evidence type="ECO:0000256" key="6">
    <source>
        <dbReference type="ARBA" id="ARBA00022692"/>
    </source>
</evidence>
<keyword evidence="10" id="KW-0106">Calcium</keyword>
<dbReference type="Gene3D" id="3.40.50.80">
    <property type="entry name" value="Nucleotide-binding domain of ferredoxin-NADP reductase (FNR) module"/>
    <property type="match status" value="1"/>
</dbReference>
<feature type="domain" description="EF-hand" evidence="23">
    <location>
        <begin position="899"/>
        <end position="934"/>
    </location>
</feature>
<evidence type="ECO:0000256" key="17">
    <source>
        <dbReference type="ARBA" id="ARBA00047455"/>
    </source>
</evidence>
<dbReference type="GO" id="GO:0006979">
    <property type="term" value="P:response to oxidative stress"/>
    <property type="evidence" value="ECO:0007669"/>
    <property type="project" value="InterPro"/>
</dbReference>
<dbReference type="GO" id="GO:0016020">
    <property type="term" value="C:membrane"/>
    <property type="evidence" value="ECO:0007669"/>
    <property type="project" value="UniProtKB-SubCell"/>
</dbReference>
<keyword evidence="5" id="KW-0285">Flavoprotein</keyword>
<dbReference type="PANTHER" id="PTHR11475:SF144">
    <property type="entry name" value="NAD(P)H OXIDASE (H2O2-FORMING)"/>
    <property type="match status" value="1"/>
</dbReference>
<dbReference type="SFLD" id="SFLDS00052">
    <property type="entry name" value="Ferric_Reductase_Domain"/>
    <property type="match status" value="1"/>
</dbReference>
<dbReference type="GO" id="GO:0016174">
    <property type="term" value="F:NAD(P)H oxidase H2O2-forming activity"/>
    <property type="evidence" value="ECO:0007669"/>
    <property type="project" value="UniProtKB-EC"/>
</dbReference>
<dbReference type="Pfam" id="PF00036">
    <property type="entry name" value="EF-hand_1"/>
    <property type="match status" value="1"/>
</dbReference>
<feature type="transmembrane region" description="Helical" evidence="21">
    <location>
        <begin position="1156"/>
        <end position="1180"/>
    </location>
</feature>
<comment type="catalytic activity">
    <reaction evidence="18">
        <text>NADPH + O2 + H(+) = H2O2 + NADP(+)</text>
        <dbReference type="Rhea" id="RHEA:11260"/>
        <dbReference type="ChEBI" id="CHEBI:15378"/>
        <dbReference type="ChEBI" id="CHEBI:15379"/>
        <dbReference type="ChEBI" id="CHEBI:16240"/>
        <dbReference type="ChEBI" id="CHEBI:57783"/>
        <dbReference type="ChEBI" id="CHEBI:58349"/>
        <dbReference type="EC" id="1.6.3.1"/>
    </reaction>
</comment>
<dbReference type="GO" id="GO:0016175">
    <property type="term" value="F:superoxide-generating NAD(P)H oxidase activity"/>
    <property type="evidence" value="ECO:0007669"/>
    <property type="project" value="UniProtKB-ARBA"/>
</dbReference>
<evidence type="ECO:0000256" key="11">
    <source>
        <dbReference type="ARBA" id="ARBA00022857"/>
    </source>
</evidence>
<dbReference type="SFLD" id="SFLDG01169">
    <property type="entry name" value="NADPH_oxidase_subgroup_(NOX)"/>
    <property type="match status" value="1"/>
</dbReference>
<dbReference type="OrthoDB" id="6019201at2759"/>
<dbReference type="PROSITE" id="PS50222">
    <property type="entry name" value="EF_HAND_2"/>
    <property type="match status" value="2"/>
</dbReference>
<comment type="similarity">
    <text evidence="2">In the N-terminal section; belongs to the peroxidase family.</text>
</comment>
<keyword evidence="12 21" id="KW-1133">Transmembrane helix</keyword>
<dbReference type="InterPro" id="IPR037120">
    <property type="entry name" value="Haem_peroxidase_sf_animal"/>
</dbReference>
<dbReference type="Gene3D" id="2.40.30.10">
    <property type="entry name" value="Translation factors"/>
    <property type="match status" value="1"/>
</dbReference>
<keyword evidence="11" id="KW-0521">NADP</keyword>
<dbReference type="SUPFAM" id="SSF63380">
    <property type="entry name" value="Riboflavin synthase domain-like"/>
    <property type="match status" value="1"/>
</dbReference>
<dbReference type="PROSITE" id="PS51384">
    <property type="entry name" value="FAD_FR"/>
    <property type="match status" value="1"/>
</dbReference>
<dbReference type="InterPro" id="IPR010255">
    <property type="entry name" value="Haem_peroxidase_sf"/>
</dbReference>
<dbReference type="InterPro" id="IPR017927">
    <property type="entry name" value="FAD-bd_FR_type"/>
</dbReference>
<feature type="transmembrane region" description="Helical" evidence="21">
    <location>
        <begin position="1286"/>
        <end position="1303"/>
    </location>
</feature>
<evidence type="ECO:0000256" key="18">
    <source>
        <dbReference type="ARBA" id="ARBA00048762"/>
    </source>
</evidence>
<reference evidence="28" key="2">
    <citation type="submission" date="2025-04" db="UniProtKB">
        <authorList>
            <consortium name="RefSeq"/>
        </authorList>
    </citation>
    <scope>IDENTIFICATION</scope>
    <source>
        <strain evidence="28">USDA-PBARC FA_bdor</strain>
        <tissue evidence="28">Whole organism</tissue>
    </source>
</reference>
<gene>
    <name evidence="25" type="primary">DUOX2_0</name>
    <name evidence="26" type="synonym">DUOX2_1</name>
    <name evidence="28" type="synonym">LOC105271402</name>
    <name evidence="25" type="ORF">g.60419</name>
    <name evidence="26" type="ORF">g.60427</name>
</gene>
<keyword evidence="4" id="KW-0575">Peroxidase</keyword>
<evidence type="ECO:0000256" key="5">
    <source>
        <dbReference type="ARBA" id="ARBA00022630"/>
    </source>
</evidence>
<dbReference type="InterPro" id="IPR011992">
    <property type="entry name" value="EF-hand-dom_pair"/>
</dbReference>
<dbReference type="EMBL" id="GBYB01014261">
    <property type="protein sequence ID" value="JAG84028.1"/>
    <property type="molecule type" value="Transcribed_RNA"/>
</dbReference>
<dbReference type="Pfam" id="PF08030">
    <property type="entry name" value="NAD_binding_6"/>
    <property type="match status" value="1"/>
</dbReference>
<dbReference type="PROSITE" id="PS00018">
    <property type="entry name" value="EF_HAND_1"/>
    <property type="match status" value="1"/>
</dbReference>
<dbReference type="KEGG" id="fas:105271402"/>
<evidence type="ECO:0000256" key="10">
    <source>
        <dbReference type="ARBA" id="ARBA00022837"/>
    </source>
</evidence>
<feature type="domain" description="FAD-binding FR-type" evidence="24">
    <location>
        <begin position="1336"/>
        <end position="1441"/>
    </location>
</feature>
<dbReference type="PANTHER" id="PTHR11475">
    <property type="entry name" value="OXIDASE/PEROXIDASE"/>
    <property type="match status" value="1"/>
</dbReference>
<keyword evidence="6 21" id="KW-0812">Transmembrane</keyword>
<proteinExistence type="inferred from homology"/>
<dbReference type="Gene3D" id="1.10.238.10">
    <property type="entry name" value="EF-hand"/>
    <property type="match status" value="1"/>
</dbReference>
<accession>A0A0C9RPE6</accession>
<dbReference type="Proteomes" id="UP000694866">
    <property type="component" value="Unplaced"/>
</dbReference>
<dbReference type="GO" id="GO:0004601">
    <property type="term" value="F:peroxidase activity"/>
    <property type="evidence" value="ECO:0007669"/>
    <property type="project" value="UniProtKB-KW"/>
</dbReference>
<feature type="domain" description="EF-hand" evidence="23">
    <location>
        <begin position="935"/>
        <end position="970"/>
    </location>
</feature>
<feature type="transmembrane region" description="Helical" evidence="21">
    <location>
        <begin position="677"/>
        <end position="699"/>
    </location>
</feature>
<evidence type="ECO:0000256" key="2">
    <source>
        <dbReference type="ARBA" id="ARBA00005644"/>
    </source>
</evidence>
<feature type="signal peptide" evidence="22">
    <location>
        <begin position="1"/>
        <end position="16"/>
    </location>
</feature>
<feature type="transmembrane region" description="Helical" evidence="21">
    <location>
        <begin position="1201"/>
        <end position="1222"/>
    </location>
</feature>
<comment type="subcellular location">
    <subcellularLocation>
        <location evidence="1">Membrane</location>
        <topology evidence="1">Multi-pass membrane protein</topology>
    </subcellularLocation>
</comment>
<evidence type="ECO:0000256" key="19">
    <source>
        <dbReference type="PIRSR" id="PIRSR619791-2"/>
    </source>
</evidence>
<feature type="transmembrane region" description="Helical" evidence="21">
    <location>
        <begin position="1250"/>
        <end position="1274"/>
    </location>
</feature>
<dbReference type="InterPro" id="IPR039261">
    <property type="entry name" value="FNR_nucleotide-bd"/>
</dbReference>
<evidence type="ECO:0000256" key="20">
    <source>
        <dbReference type="SAM" id="MobiDB-lite"/>
    </source>
</evidence>
<evidence type="ECO:0000256" key="22">
    <source>
        <dbReference type="SAM" id="SignalP"/>
    </source>
</evidence>
<feature type="region of interest" description="Disordered" evidence="20">
    <location>
        <begin position="16"/>
        <end position="47"/>
    </location>
</feature>
<protein>
    <recommendedName>
        <fullName evidence="3">NAD(P)H oxidase (H2O2-forming)</fullName>
        <ecNumber evidence="3">1.6.3.1</ecNumber>
    </recommendedName>
</protein>
<keyword evidence="7 19" id="KW-0479">Metal-binding</keyword>
<dbReference type="Pfam" id="PF03098">
    <property type="entry name" value="An_peroxidase"/>
    <property type="match status" value="1"/>
</dbReference>
<feature type="transmembrane region" description="Helical" evidence="21">
    <location>
        <begin position="1113"/>
        <end position="1136"/>
    </location>
</feature>
<dbReference type="CDD" id="cd00051">
    <property type="entry name" value="EFh"/>
    <property type="match status" value="1"/>
</dbReference>
<evidence type="ECO:0000256" key="16">
    <source>
        <dbReference type="ARBA" id="ARBA00023324"/>
    </source>
</evidence>
<keyword evidence="8" id="KW-0677">Repeat</keyword>
<dbReference type="GeneID" id="105271402"/>
<keyword evidence="13" id="KW-0560">Oxidoreductase</keyword>
<evidence type="ECO:0000256" key="14">
    <source>
        <dbReference type="ARBA" id="ARBA00023136"/>
    </source>
</evidence>
<dbReference type="InterPro" id="IPR018247">
    <property type="entry name" value="EF_Hand_1_Ca_BS"/>
</dbReference>
<dbReference type="InterPro" id="IPR017938">
    <property type="entry name" value="Riboflavin_synthase-like_b-brl"/>
</dbReference>
<evidence type="ECO:0000256" key="3">
    <source>
        <dbReference type="ARBA" id="ARBA00012698"/>
    </source>
</evidence>
<dbReference type="Gene3D" id="1.10.640.10">
    <property type="entry name" value="Haem peroxidase domain superfamily, animal type"/>
    <property type="match status" value="1"/>
</dbReference>
<dbReference type="InterPro" id="IPR019791">
    <property type="entry name" value="Haem_peroxidase_animal"/>
</dbReference>
<evidence type="ECO:0000256" key="21">
    <source>
        <dbReference type="SAM" id="Phobius"/>
    </source>
</evidence>
<evidence type="ECO:0000259" key="23">
    <source>
        <dbReference type="PROSITE" id="PS50222"/>
    </source>
</evidence>
<evidence type="ECO:0000259" key="24">
    <source>
        <dbReference type="PROSITE" id="PS51384"/>
    </source>
</evidence>
<evidence type="ECO:0000313" key="28">
    <source>
        <dbReference type="RefSeq" id="XP_011311235.1"/>
    </source>
</evidence>
<dbReference type="GO" id="GO:0042742">
    <property type="term" value="P:defense response to bacterium"/>
    <property type="evidence" value="ECO:0007669"/>
    <property type="project" value="UniProtKB-ARBA"/>
</dbReference>
<evidence type="ECO:0000256" key="4">
    <source>
        <dbReference type="ARBA" id="ARBA00022559"/>
    </source>
</evidence>
<keyword evidence="9" id="KW-0274">FAD</keyword>
<evidence type="ECO:0000256" key="8">
    <source>
        <dbReference type="ARBA" id="ARBA00022737"/>
    </source>
</evidence>
<dbReference type="Pfam" id="PF01794">
    <property type="entry name" value="Ferric_reduct"/>
    <property type="match status" value="1"/>
</dbReference>
<dbReference type="Pfam" id="PF08022">
    <property type="entry name" value="FAD_binding_8"/>
    <property type="match status" value="1"/>
</dbReference>
<dbReference type="GO" id="GO:0005509">
    <property type="term" value="F:calcium ion binding"/>
    <property type="evidence" value="ECO:0007669"/>
    <property type="project" value="InterPro"/>
</dbReference>
<dbReference type="SUPFAM" id="SSF47473">
    <property type="entry name" value="EF-hand"/>
    <property type="match status" value="1"/>
</dbReference>
<keyword evidence="22" id="KW-0732">Signal</keyword>
<keyword evidence="16" id="KW-0376">Hydrogen peroxide</keyword>
<keyword evidence="19" id="KW-0349">Heme</keyword>
<dbReference type="InterPro" id="IPR013130">
    <property type="entry name" value="Fe3_Rdtase_TM_dom"/>
</dbReference>
<dbReference type="CDD" id="cd09820">
    <property type="entry name" value="dual_peroxidase_like"/>
    <property type="match status" value="1"/>
</dbReference>
<name>A0A0C9RPE6_9HYME</name>
<dbReference type="PROSITE" id="PS50292">
    <property type="entry name" value="PEROXIDASE_3"/>
    <property type="match status" value="1"/>
</dbReference>
<keyword evidence="14 21" id="KW-0472">Membrane</keyword>
<dbReference type="GO" id="GO:0042744">
    <property type="term" value="P:hydrogen peroxide catabolic process"/>
    <property type="evidence" value="ECO:0007669"/>
    <property type="project" value="UniProtKB-KW"/>
</dbReference>
<dbReference type="EC" id="1.6.3.1" evidence="3"/>
<dbReference type="SFLD" id="SFLDG01168">
    <property type="entry name" value="Ferric_reductase_subgroup_(FRE"/>
    <property type="match status" value="1"/>
</dbReference>
<dbReference type="RefSeq" id="XP_011311235.1">
    <property type="nucleotide sequence ID" value="XM_011312933.1"/>
</dbReference>
<dbReference type="GO" id="GO:0009653">
    <property type="term" value="P:anatomical structure morphogenesis"/>
    <property type="evidence" value="ECO:0007669"/>
    <property type="project" value="UniProtKB-ARBA"/>
</dbReference>
<evidence type="ECO:0000256" key="12">
    <source>
        <dbReference type="ARBA" id="ARBA00022989"/>
    </source>
</evidence>
<keyword evidence="19" id="KW-0408">Iron</keyword>
<dbReference type="CDD" id="cd06186">
    <property type="entry name" value="NOX_Duox_like_FAD_NADP"/>
    <property type="match status" value="1"/>
</dbReference>
<feature type="chain" id="PRO_5007394708" description="NAD(P)H oxidase (H2O2-forming)" evidence="22">
    <location>
        <begin position="17"/>
        <end position="1618"/>
    </location>
</feature>
<dbReference type="SMART" id="SM00054">
    <property type="entry name" value="EFh"/>
    <property type="match status" value="3"/>
</dbReference>
<evidence type="ECO:0000256" key="9">
    <source>
        <dbReference type="ARBA" id="ARBA00022827"/>
    </source>
</evidence>
<dbReference type="EMBL" id="GBYB01009041">
    <property type="protein sequence ID" value="JAG78808.1"/>
    <property type="molecule type" value="Transcribed_RNA"/>
</dbReference>
<feature type="binding site" description="axial binding residue" evidence="19">
    <location>
        <position position="392"/>
    </location>
    <ligand>
        <name>heme b</name>
        <dbReference type="ChEBI" id="CHEBI:60344"/>
    </ligand>
    <ligandPart>
        <name>Fe</name>
        <dbReference type="ChEBI" id="CHEBI:18248"/>
    </ligandPart>
</feature>
<keyword evidence="27" id="KW-1185">Reference proteome</keyword>
<dbReference type="GO" id="GO:0020037">
    <property type="term" value="F:heme binding"/>
    <property type="evidence" value="ECO:0007669"/>
    <property type="project" value="InterPro"/>
</dbReference>
<evidence type="ECO:0000313" key="27">
    <source>
        <dbReference type="Proteomes" id="UP000694866"/>
    </source>
</evidence>